<sequence>MIAKAAAWWRQMRRGRGETPPDPERDLLVAAMIDIGDRLRDRDPALWKRLNRHLGEVGVECVIVDGQPYDERLHDAVGREPTADPDLQKTVASTERAGYVDRGRVLRLPEVMVFRTEGIGDDG</sequence>
<name>A0ABP8DHH7_9ACTN</name>
<dbReference type="Pfam" id="PF01025">
    <property type="entry name" value="GrpE"/>
    <property type="match status" value="1"/>
</dbReference>
<proteinExistence type="predicted"/>
<protein>
    <recommendedName>
        <fullName evidence="4">Nucleotide exchange factor GrpE</fullName>
    </recommendedName>
</protein>
<organism evidence="2 3">
    <name type="scientific">Dactylosporangium darangshiense</name>
    <dbReference type="NCBI Taxonomy" id="579108"/>
    <lineage>
        <taxon>Bacteria</taxon>
        <taxon>Bacillati</taxon>
        <taxon>Actinomycetota</taxon>
        <taxon>Actinomycetes</taxon>
        <taxon>Micromonosporales</taxon>
        <taxon>Micromonosporaceae</taxon>
        <taxon>Dactylosporangium</taxon>
    </lineage>
</organism>
<dbReference type="Gene3D" id="2.30.22.10">
    <property type="entry name" value="Head domain of nucleotide exchange factor GrpE"/>
    <property type="match status" value="1"/>
</dbReference>
<comment type="caution">
    <text evidence="2">The sequence shown here is derived from an EMBL/GenBank/DDBJ whole genome shotgun (WGS) entry which is preliminary data.</text>
</comment>
<reference evidence="3" key="1">
    <citation type="journal article" date="2019" name="Int. J. Syst. Evol. Microbiol.">
        <title>The Global Catalogue of Microorganisms (GCM) 10K type strain sequencing project: providing services to taxonomists for standard genome sequencing and annotation.</title>
        <authorList>
            <consortium name="The Broad Institute Genomics Platform"/>
            <consortium name="The Broad Institute Genome Sequencing Center for Infectious Disease"/>
            <person name="Wu L."/>
            <person name="Ma J."/>
        </authorList>
    </citation>
    <scope>NUCLEOTIDE SEQUENCE [LARGE SCALE GENOMIC DNA]</scope>
    <source>
        <strain evidence="3">JCM 17441</strain>
    </source>
</reference>
<accession>A0ABP8DHH7</accession>
<evidence type="ECO:0000256" key="1">
    <source>
        <dbReference type="ARBA" id="ARBA00023186"/>
    </source>
</evidence>
<dbReference type="Proteomes" id="UP001500620">
    <property type="component" value="Unassembled WGS sequence"/>
</dbReference>
<dbReference type="InterPro" id="IPR009012">
    <property type="entry name" value="GrpE_head"/>
</dbReference>
<dbReference type="InterPro" id="IPR000740">
    <property type="entry name" value="GrpE"/>
</dbReference>
<dbReference type="SUPFAM" id="SSF51064">
    <property type="entry name" value="Head domain of nucleotide exchange factor GrpE"/>
    <property type="match status" value="1"/>
</dbReference>
<evidence type="ECO:0008006" key="4">
    <source>
        <dbReference type="Google" id="ProtNLM"/>
    </source>
</evidence>
<keyword evidence="3" id="KW-1185">Reference proteome</keyword>
<gene>
    <name evidence="2" type="ORF">GCM10022255_066790</name>
</gene>
<dbReference type="EMBL" id="BAABAT010000022">
    <property type="protein sequence ID" value="GAA4255938.1"/>
    <property type="molecule type" value="Genomic_DNA"/>
</dbReference>
<keyword evidence="1" id="KW-0143">Chaperone</keyword>
<dbReference type="RefSeq" id="WP_345132955.1">
    <property type="nucleotide sequence ID" value="NZ_BAABAT010000022.1"/>
</dbReference>
<evidence type="ECO:0000313" key="3">
    <source>
        <dbReference type="Proteomes" id="UP001500620"/>
    </source>
</evidence>
<evidence type="ECO:0000313" key="2">
    <source>
        <dbReference type="EMBL" id="GAA4255938.1"/>
    </source>
</evidence>